<dbReference type="PROSITE" id="PS50188">
    <property type="entry name" value="B302_SPRY"/>
    <property type="match status" value="1"/>
</dbReference>
<evidence type="ECO:0000259" key="11">
    <source>
        <dbReference type="PROSITE" id="PS50188"/>
    </source>
</evidence>
<evidence type="ECO:0000256" key="8">
    <source>
        <dbReference type="SAM" id="Coils"/>
    </source>
</evidence>
<dbReference type="GO" id="GO:0004842">
    <property type="term" value="F:ubiquitin-protein transferase activity"/>
    <property type="evidence" value="ECO:0007669"/>
    <property type="project" value="InterPro"/>
</dbReference>
<keyword evidence="5 7" id="KW-0863">Zinc-finger</keyword>
<feature type="domain" description="RING-type" evidence="9">
    <location>
        <begin position="4"/>
        <end position="43"/>
    </location>
</feature>
<dbReference type="Ensembl" id="ENSTNIT00000013540.1">
    <property type="protein sequence ID" value="ENSTNIP00000013347.1"/>
    <property type="gene ID" value="ENSTNIG00000010440.1"/>
</dbReference>
<dbReference type="Pfam" id="PF13765">
    <property type="entry name" value="PRY"/>
    <property type="match status" value="1"/>
</dbReference>
<organism evidence="12 13">
    <name type="scientific">Tetraodon nigroviridis</name>
    <name type="common">Spotted green pufferfish</name>
    <name type="synonym">Chelonodon nigroviridis</name>
    <dbReference type="NCBI Taxonomy" id="99883"/>
    <lineage>
        <taxon>Eukaryota</taxon>
        <taxon>Metazoa</taxon>
        <taxon>Chordata</taxon>
        <taxon>Craniata</taxon>
        <taxon>Vertebrata</taxon>
        <taxon>Euteleostomi</taxon>
        <taxon>Actinopterygii</taxon>
        <taxon>Neopterygii</taxon>
        <taxon>Teleostei</taxon>
        <taxon>Neoteleostei</taxon>
        <taxon>Acanthomorphata</taxon>
        <taxon>Eupercaria</taxon>
        <taxon>Tetraodontiformes</taxon>
        <taxon>Tetradontoidea</taxon>
        <taxon>Tetraodontidae</taxon>
        <taxon>Tetraodon</taxon>
    </lineage>
</organism>
<dbReference type="Gene3D" id="2.60.120.920">
    <property type="match status" value="1"/>
</dbReference>
<feature type="coiled-coil region" evidence="8">
    <location>
        <begin position="183"/>
        <end position="217"/>
    </location>
</feature>
<dbReference type="Pfam" id="PF00097">
    <property type="entry name" value="zf-C3HC4"/>
    <property type="match status" value="1"/>
</dbReference>
<evidence type="ECO:0000259" key="9">
    <source>
        <dbReference type="PROSITE" id="PS50089"/>
    </source>
</evidence>
<dbReference type="SMART" id="SM00184">
    <property type="entry name" value="RING"/>
    <property type="match status" value="1"/>
</dbReference>
<dbReference type="FunCoup" id="H3CYL2">
    <property type="interactions" value="83"/>
</dbReference>
<dbReference type="PROSITE" id="PS50089">
    <property type="entry name" value="ZF_RING_2"/>
    <property type="match status" value="1"/>
</dbReference>
<evidence type="ECO:0000259" key="10">
    <source>
        <dbReference type="PROSITE" id="PS50119"/>
    </source>
</evidence>
<dbReference type="Proteomes" id="UP000007303">
    <property type="component" value="Unassembled WGS sequence"/>
</dbReference>
<dbReference type="Pfam" id="PF00643">
    <property type="entry name" value="zf-B_box"/>
    <property type="match status" value="1"/>
</dbReference>
<dbReference type="GO" id="GO:0005737">
    <property type="term" value="C:cytoplasm"/>
    <property type="evidence" value="ECO:0007669"/>
    <property type="project" value="UniProtKB-SubCell"/>
</dbReference>
<evidence type="ECO:0000256" key="3">
    <source>
        <dbReference type="ARBA" id="ARBA00022490"/>
    </source>
</evidence>
<dbReference type="AlphaFoldDB" id="H3CYL2"/>
<dbReference type="Gene3D" id="3.30.40.10">
    <property type="entry name" value="Zinc/RING finger domain, C3HC4 (zinc finger)"/>
    <property type="match status" value="1"/>
</dbReference>
<protein>
    <submittedName>
        <fullName evidence="12">Uncharacterized protein</fullName>
    </submittedName>
</protein>
<keyword evidence="4" id="KW-0479">Metal-binding</keyword>
<keyword evidence="3" id="KW-0963">Cytoplasm</keyword>
<dbReference type="HOGENOM" id="CLU_013137_0_3_1"/>
<dbReference type="Gene3D" id="3.30.160.60">
    <property type="entry name" value="Classic Zinc Finger"/>
    <property type="match status" value="1"/>
</dbReference>
<evidence type="ECO:0000256" key="5">
    <source>
        <dbReference type="ARBA" id="ARBA00022771"/>
    </source>
</evidence>
<dbReference type="InterPro" id="IPR013320">
    <property type="entry name" value="ConA-like_dom_sf"/>
</dbReference>
<dbReference type="InterPro" id="IPR001870">
    <property type="entry name" value="B30.2/SPRY"/>
</dbReference>
<evidence type="ECO:0000256" key="6">
    <source>
        <dbReference type="ARBA" id="ARBA00022833"/>
    </source>
</evidence>
<evidence type="ECO:0000256" key="7">
    <source>
        <dbReference type="PROSITE-ProRule" id="PRU00024"/>
    </source>
</evidence>
<reference evidence="13" key="1">
    <citation type="journal article" date="2004" name="Nature">
        <title>Genome duplication in the teleost fish Tetraodon nigroviridis reveals the early vertebrate proto-karyotype.</title>
        <authorList>
            <person name="Jaillon O."/>
            <person name="Aury J.-M."/>
            <person name="Brunet F."/>
            <person name="Petit J.-L."/>
            <person name="Stange-Thomann N."/>
            <person name="Mauceli E."/>
            <person name="Bouneau L."/>
            <person name="Fischer C."/>
            <person name="Ozouf-Costaz C."/>
            <person name="Bernot A."/>
            <person name="Nicaud S."/>
            <person name="Jaffe D."/>
            <person name="Fisher S."/>
            <person name="Lutfalla G."/>
            <person name="Dossat C."/>
            <person name="Segurens B."/>
            <person name="Dasilva C."/>
            <person name="Salanoubat M."/>
            <person name="Levy M."/>
            <person name="Boudet N."/>
            <person name="Castellano S."/>
            <person name="Anthouard V."/>
            <person name="Jubin C."/>
            <person name="Castelli V."/>
            <person name="Katinka M."/>
            <person name="Vacherie B."/>
            <person name="Biemont C."/>
            <person name="Skalli Z."/>
            <person name="Cattolico L."/>
            <person name="Poulain J."/>
            <person name="De Berardinis V."/>
            <person name="Cruaud C."/>
            <person name="Duprat S."/>
            <person name="Brottier P."/>
            <person name="Coutanceau J.-P."/>
            <person name="Gouzy J."/>
            <person name="Parra G."/>
            <person name="Lardier G."/>
            <person name="Chapple C."/>
            <person name="McKernan K.J."/>
            <person name="McEwan P."/>
            <person name="Bosak S."/>
            <person name="Kellis M."/>
            <person name="Volff J.-N."/>
            <person name="Guigo R."/>
            <person name="Zody M.C."/>
            <person name="Mesirov J."/>
            <person name="Lindblad-Toh K."/>
            <person name="Birren B."/>
            <person name="Nusbaum C."/>
            <person name="Kahn D."/>
            <person name="Robinson-Rechavi M."/>
            <person name="Laudet V."/>
            <person name="Schachter V."/>
            <person name="Quetier F."/>
            <person name="Saurin W."/>
            <person name="Scarpelli C."/>
            <person name="Wincker P."/>
            <person name="Lander E.S."/>
            <person name="Weissenbach J."/>
            <person name="Roest Crollius H."/>
        </authorList>
    </citation>
    <scope>NUCLEOTIDE SEQUENCE [LARGE SCALE GENOMIC DNA]</scope>
</reference>
<dbReference type="PANTHER" id="PTHR24103">
    <property type="entry name" value="E3 UBIQUITIN-PROTEIN LIGASE TRIM"/>
    <property type="match status" value="1"/>
</dbReference>
<dbReference type="SUPFAM" id="SSF57850">
    <property type="entry name" value="RING/U-box"/>
    <property type="match status" value="1"/>
</dbReference>
<dbReference type="InterPro" id="IPR001841">
    <property type="entry name" value="Znf_RING"/>
</dbReference>
<feature type="domain" description="B box-type" evidence="10">
    <location>
        <begin position="69"/>
        <end position="110"/>
    </location>
</feature>
<keyword evidence="6" id="KW-0862">Zinc</keyword>
<reference evidence="12" key="2">
    <citation type="submission" date="2025-08" db="UniProtKB">
        <authorList>
            <consortium name="Ensembl"/>
        </authorList>
    </citation>
    <scope>IDENTIFICATION</scope>
</reference>
<dbReference type="InterPro" id="IPR000315">
    <property type="entry name" value="Znf_B-box"/>
</dbReference>
<comment type="subcellular location">
    <subcellularLocation>
        <location evidence="1">Cytoplasm</location>
    </subcellularLocation>
</comment>
<proteinExistence type="inferred from homology"/>
<name>H3CYL2_TETNG</name>
<dbReference type="InterPro" id="IPR050143">
    <property type="entry name" value="TRIM/RBCC"/>
</dbReference>
<dbReference type="InterPro" id="IPR018957">
    <property type="entry name" value="Znf_C3HC4_RING-type"/>
</dbReference>
<comment type="similarity">
    <text evidence="2">Belongs to the TRIM/RBCC family.</text>
</comment>
<evidence type="ECO:0000256" key="1">
    <source>
        <dbReference type="ARBA" id="ARBA00004496"/>
    </source>
</evidence>
<dbReference type="OMA" id="KRCWDTG"/>
<dbReference type="InterPro" id="IPR003877">
    <property type="entry name" value="SPRY_dom"/>
</dbReference>
<dbReference type="InterPro" id="IPR003613">
    <property type="entry name" value="Ubox_domain"/>
</dbReference>
<dbReference type="GO" id="GO:0016567">
    <property type="term" value="P:protein ubiquitination"/>
    <property type="evidence" value="ECO:0007669"/>
    <property type="project" value="InterPro"/>
</dbReference>
<evidence type="ECO:0000256" key="2">
    <source>
        <dbReference type="ARBA" id="ARBA00008518"/>
    </source>
</evidence>
<dbReference type="PROSITE" id="PS00518">
    <property type="entry name" value="ZF_RING_1"/>
    <property type="match status" value="1"/>
</dbReference>
<dbReference type="InterPro" id="IPR003879">
    <property type="entry name" value="Butyrophylin_SPRY"/>
</dbReference>
<keyword evidence="13" id="KW-1185">Reference proteome</keyword>
<dbReference type="InParanoid" id="H3CYL2"/>
<sequence length="428" mass="49725">DLTCPICCEIFADPVLLQCSHSFCRSCLKRCWDTGLRECPVCRKKVSKFGASSNLALKNVCEAVLQVKKEKLNCDLHGERLKLFCVNDKEPICVVCQTSRLHKTHDCLPIEEAIEERKNELSTYLKNMHDELETVERNHASCLDMFKFIKDQALQTQRLIKDQFEQLHKVLDQEESRRLAAVKKEEEMRIAKIKDKIKDLSAEVQTLRETILAIQHQLKEDNILLLKVCIMKNHKKTKTKHILNYYLQKKFERYSKRYRIWEKLLDDIDYNPVTLDPNTAHPCLVLSDQLTSLHYKKENRCCPDNPERFHMSAEVVGMTALGSGSHQWVVETGSNQDWLLGVVSVSVSRKAEVSARPENGYFALCFRDGEFMAMTSPPTPVDIKNNPKQIKLHLDFNKGTLSFFHPEEEKLIFQFRHTFVEAVLPYFY</sequence>
<evidence type="ECO:0000256" key="4">
    <source>
        <dbReference type="ARBA" id="ARBA00022723"/>
    </source>
</evidence>
<keyword evidence="8" id="KW-0175">Coiled coil</keyword>
<dbReference type="SMART" id="SM00589">
    <property type="entry name" value="PRY"/>
    <property type="match status" value="1"/>
</dbReference>
<dbReference type="SUPFAM" id="SSF57845">
    <property type="entry name" value="B-box zinc-binding domain"/>
    <property type="match status" value="1"/>
</dbReference>
<dbReference type="SMART" id="SM00504">
    <property type="entry name" value="Ubox"/>
    <property type="match status" value="1"/>
</dbReference>
<dbReference type="PROSITE" id="PS50119">
    <property type="entry name" value="ZF_BBOX"/>
    <property type="match status" value="1"/>
</dbReference>
<reference evidence="12" key="3">
    <citation type="submission" date="2025-09" db="UniProtKB">
        <authorList>
            <consortium name="Ensembl"/>
        </authorList>
    </citation>
    <scope>IDENTIFICATION</scope>
</reference>
<dbReference type="SUPFAM" id="SSF49899">
    <property type="entry name" value="Concanavalin A-like lectins/glucanases"/>
    <property type="match status" value="1"/>
</dbReference>
<dbReference type="GO" id="GO:0008270">
    <property type="term" value="F:zinc ion binding"/>
    <property type="evidence" value="ECO:0007669"/>
    <property type="project" value="UniProtKB-KW"/>
</dbReference>
<dbReference type="GeneTree" id="ENSGT00970000193390"/>
<dbReference type="InterPro" id="IPR017907">
    <property type="entry name" value="Znf_RING_CS"/>
</dbReference>
<dbReference type="SMART" id="SM00336">
    <property type="entry name" value="BBOX"/>
    <property type="match status" value="1"/>
</dbReference>
<feature type="domain" description="B30.2/SPRY" evidence="11">
    <location>
        <begin position="253"/>
        <end position="428"/>
    </location>
</feature>
<evidence type="ECO:0000313" key="12">
    <source>
        <dbReference type="Ensembl" id="ENSTNIP00000013347.1"/>
    </source>
</evidence>
<dbReference type="Pfam" id="PF00622">
    <property type="entry name" value="SPRY"/>
    <property type="match status" value="1"/>
</dbReference>
<evidence type="ECO:0000313" key="13">
    <source>
        <dbReference type="Proteomes" id="UP000007303"/>
    </source>
</evidence>
<accession>H3CYL2</accession>
<dbReference type="PRINTS" id="PR01407">
    <property type="entry name" value="BUTYPHLNCDUF"/>
</dbReference>
<dbReference type="InterPro" id="IPR013083">
    <property type="entry name" value="Znf_RING/FYVE/PHD"/>
</dbReference>
<dbReference type="InterPro" id="IPR043136">
    <property type="entry name" value="B30.2/SPRY_sf"/>
</dbReference>
<dbReference type="InterPro" id="IPR006574">
    <property type="entry name" value="PRY"/>
</dbReference>